<dbReference type="Gene3D" id="3.40.50.300">
    <property type="entry name" value="P-loop containing nucleotide triphosphate hydrolases"/>
    <property type="match status" value="1"/>
</dbReference>
<dbReference type="PROSITE" id="PS00211">
    <property type="entry name" value="ABC_TRANSPORTER_1"/>
    <property type="match status" value="1"/>
</dbReference>
<evidence type="ECO:0000259" key="10">
    <source>
        <dbReference type="PROSITE" id="PS50893"/>
    </source>
</evidence>
<dbReference type="Proteomes" id="UP001206983">
    <property type="component" value="Unassembled WGS sequence"/>
</dbReference>
<comment type="similarity">
    <text evidence="8">Belongs to the ABC transporter superfamily. Drug exporter-1 (DrugE1) (TC 3.A.1.105) family.</text>
</comment>
<evidence type="ECO:0000313" key="11">
    <source>
        <dbReference type="EMBL" id="MCQ6962806.1"/>
    </source>
</evidence>
<evidence type="ECO:0000256" key="6">
    <source>
        <dbReference type="ARBA" id="ARBA00022967"/>
    </source>
</evidence>
<dbReference type="SMART" id="SM00382">
    <property type="entry name" value="AAA"/>
    <property type="match status" value="1"/>
</dbReference>
<keyword evidence="2" id="KW-0813">Transport</keyword>
<evidence type="ECO:0000256" key="2">
    <source>
        <dbReference type="ARBA" id="ARBA00022448"/>
    </source>
</evidence>
<keyword evidence="4" id="KW-0547">Nucleotide-binding</keyword>
<sequence>MEVSDAAIRTEGISKKYDGLTAVDNIDITVEKGELFGLLGPNGAGKSTLIAMLSTMLRPTSGSASVWGYDIARNPTKVRQSIGVVFQETTLDQKLTGRENLDLHGRLYGLNRKQRNERIKEVLELVELYRWENEIVQKYSGGMMRRLEIARGLMHYPNLLFLDEPTIGLDPQTRNHIWDYIRELNRDKNITMVLTTHYMEEADRLCNRIAIIDHGKIITMGTPQELKSSLGGDIITLGLSSEEDAGKLLGSCSAMPGINNISASGNTVRITVTNGERAIPDILGTTTKLGLTIESVNLHKPTLDDVFLHYTGKGIRDEEHDNGKPRGRVRRMLRR</sequence>
<evidence type="ECO:0000256" key="7">
    <source>
        <dbReference type="ARBA" id="ARBA00023136"/>
    </source>
</evidence>
<reference evidence="11 12" key="1">
    <citation type="journal article" date="2011" name="Appl. Environ. Microbiol.">
        <title>Methanogenic archaea isolated from Taiwan's Chelungpu fault.</title>
        <authorList>
            <person name="Wu S.Y."/>
            <person name="Lai M.C."/>
        </authorList>
    </citation>
    <scope>NUCLEOTIDE SEQUENCE [LARGE SCALE GENOMIC DNA]</scope>
    <source>
        <strain evidence="11 12">St545Mb</strain>
    </source>
</reference>
<keyword evidence="7" id="KW-0472">Membrane</keyword>
<evidence type="ECO:0000313" key="12">
    <source>
        <dbReference type="Proteomes" id="UP001206983"/>
    </source>
</evidence>
<evidence type="ECO:0000256" key="4">
    <source>
        <dbReference type="ARBA" id="ARBA00022741"/>
    </source>
</evidence>
<evidence type="ECO:0000256" key="1">
    <source>
        <dbReference type="ARBA" id="ARBA00004413"/>
    </source>
</evidence>
<feature type="compositionally biased region" description="Basic and acidic residues" evidence="9">
    <location>
        <begin position="315"/>
        <end position="324"/>
    </location>
</feature>
<evidence type="ECO:0000256" key="3">
    <source>
        <dbReference type="ARBA" id="ARBA00022475"/>
    </source>
</evidence>
<dbReference type="InterPro" id="IPR017871">
    <property type="entry name" value="ABC_transporter-like_CS"/>
</dbReference>
<evidence type="ECO:0000256" key="9">
    <source>
        <dbReference type="SAM" id="MobiDB-lite"/>
    </source>
</evidence>
<dbReference type="InterPro" id="IPR005894">
    <property type="entry name" value="DrrA"/>
</dbReference>
<dbReference type="GO" id="GO:1900753">
    <property type="term" value="P:doxorubicin transport"/>
    <property type="evidence" value="ECO:0007669"/>
    <property type="project" value="InterPro"/>
</dbReference>
<comment type="caution">
    <text evidence="11">The sequence shown here is derived from an EMBL/GenBank/DDBJ whole genome shotgun (WGS) entry which is preliminary data.</text>
</comment>
<organism evidence="11 12">
    <name type="scientific">Methanolobus chelungpuianus</name>
    <dbReference type="NCBI Taxonomy" id="502115"/>
    <lineage>
        <taxon>Archaea</taxon>
        <taxon>Methanobacteriati</taxon>
        <taxon>Methanobacteriota</taxon>
        <taxon>Stenosarchaea group</taxon>
        <taxon>Methanomicrobia</taxon>
        <taxon>Methanosarcinales</taxon>
        <taxon>Methanosarcinaceae</taxon>
        <taxon>Methanolobus</taxon>
    </lineage>
</organism>
<gene>
    <name evidence="11" type="ORF">PV02_06830</name>
</gene>
<dbReference type="FunFam" id="3.40.50.300:FF:000589">
    <property type="entry name" value="ABC transporter, ATP-binding subunit"/>
    <property type="match status" value="1"/>
</dbReference>
<name>A0AAE3HAK7_9EURY</name>
<feature type="region of interest" description="Disordered" evidence="9">
    <location>
        <begin position="315"/>
        <end position="335"/>
    </location>
</feature>
<dbReference type="NCBIfam" id="TIGR01188">
    <property type="entry name" value="drrA"/>
    <property type="match status" value="1"/>
</dbReference>
<dbReference type="GO" id="GO:0043215">
    <property type="term" value="P:daunorubicin transport"/>
    <property type="evidence" value="ECO:0007669"/>
    <property type="project" value="InterPro"/>
</dbReference>
<dbReference type="GO" id="GO:0005524">
    <property type="term" value="F:ATP binding"/>
    <property type="evidence" value="ECO:0007669"/>
    <property type="project" value="UniProtKB-KW"/>
</dbReference>
<dbReference type="Pfam" id="PF13732">
    <property type="entry name" value="DrrA1-3_C"/>
    <property type="match status" value="1"/>
</dbReference>
<dbReference type="InterPro" id="IPR003439">
    <property type="entry name" value="ABC_transporter-like_ATP-bd"/>
</dbReference>
<keyword evidence="6" id="KW-1278">Translocase</keyword>
<dbReference type="AlphaFoldDB" id="A0AAE3HAK7"/>
<accession>A0AAE3HAK7</accession>
<dbReference type="InterPro" id="IPR027417">
    <property type="entry name" value="P-loop_NTPase"/>
</dbReference>
<evidence type="ECO:0000256" key="8">
    <source>
        <dbReference type="ARBA" id="ARBA00049985"/>
    </source>
</evidence>
<dbReference type="InterPro" id="IPR025302">
    <property type="entry name" value="DrrA1/2-like_C"/>
</dbReference>
<proteinExistence type="inferred from homology"/>
<dbReference type="PANTHER" id="PTHR43582:SF2">
    <property type="entry name" value="LINEARMYCIN RESISTANCE ATP-BINDING PROTEIN LNRL"/>
    <property type="match status" value="1"/>
</dbReference>
<dbReference type="InterPro" id="IPR003593">
    <property type="entry name" value="AAA+_ATPase"/>
</dbReference>
<dbReference type="Pfam" id="PF00005">
    <property type="entry name" value="ABC_tran"/>
    <property type="match status" value="1"/>
</dbReference>
<dbReference type="PROSITE" id="PS50893">
    <property type="entry name" value="ABC_TRANSPORTER_2"/>
    <property type="match status" value="1"/>
</dbReference>
<protein>
    <submittedName>
        <fullName evidence="11">ABC transporter ATP-binding protein</fullName>
    </submittedName>
</protein>
<comment type="subcellular location">
    <subcellularLocation>
        <location evidence="1">Cell membrane</location>
        <topology evidence="1">Peripheral membrane protein</topology>
        <orientation evidence="1">Cytoplasmic side</orientation>
    </subcellularLocation>
</comment>
<keyword evidence="5 11" id="KW-0067">ATP-binding</keyword>
<dbReference type="EMBL" id="JTEO01000004">
    <property type="protein sequence ID" value="MCQ6962806.1"/>
    <property type="molecule type" value="Genomic_DNA"/>
</dbReference>
<dbReference type="RefSeq" id="WP_256622651.1">
    <property type="nucleotide sequence ID" value="NZ_JTEO01000004.1"/>
</dbReference>
<feature type="compositionally biased region" description="Basic residues" evidence="9">
    <location>
        <begin position="325"/>
        <end position="335"/>
    </location>
</feature>
<dbReference type="PANTHER" id="PTHR43582">
    <property type="entry name" value="LINEARMYCIN RESISTANCE ATP-BINDING PROTEIN LNRL"/>
    <property type="match status" value="1"/>
</dbReference>
<keyword evidence="3" id="KW-1003">Cell membrane</keyword>
<keyword evidence="12" id="KW-1185">Reference proteome</keyword>
<feature type="domain" description="ABC transporter" evidence="10">
    <location>
        <begin position="8"/>
        <end position="239"/>
    </location>
</feature>
<dbReference type="SUPFAM" id="SSF52540">
    <property type="entry name" value="P-loop containing nucleoside triphosphate hydrolases"/>
    <property type="match status" value="1"/>
</dbReference>
<dbReference type="GO" id="GO:0005886">
    <property type="term" value="C:plasma membrane"/>
    <property type="evidence" value="ECO:0007669"/>
    <property type="project" value="UniProtKB-SubCell"/>
</dbReference>
<evidence type="ECO:0000256" key="5">
    <source>
        <dbReference type="ARBA" id="ARBA00022840"/>
    </source>
</evidence>
<dbReference type="GO" id="GO:0016887">
    <property type="term" value="F:ATP hydrolysis activity"/>
    <property type="evidence" value="ECO:0007669"/>
    <property type="project" value="InterPro"/>
</dbReference>